<evidence type="ECO:0000259" key="1">
    <source>
        <dbReference type="SMART" id="SM00587"/>
    </source>
</evidence>
<sequence>MSSLQSQDQVINILKKCFPKSNTFQIIEYSGIEGNLNFTGDIVRLTFEFTEDGIRNRKSLILKILKNTDPTSIFQKLDLYIRERVVYDLIIPRMNNYLNESLAPLDLKTTDSNIIILENLVMSGYEAGENNRQLYGLSQCFPILKALANFHATSHKICQIDQQLLQNEMLQNSKEGLLQLKKKTVDFWQPIYCELLAQNNVPSLIPKLVEVFRYMKENCNEIKSAVDYSNFKFYALCHGDFRKDNILLKYGPNDEVQGVKFIDFQTCFWSTPIYDFMFFTTVSVKAEVTESHFETLVNWYVECLNEKLKEMNNALLYTKEDFIRDVKSLRIYLILNVTFSSFLLFPLDRYEFVDTMVKGKKENIPYYMEACVEDELFTKGLLSNLKLFEKLGLFEP</sequence>
<feature type="domain" description="CHK kinase-like" evidence="1">
    <location>
        <begin position="115"/>
        <end position="310"/>
    </location>
</feature>
<dbReference type="Pfam" id="PF02958">
    <property type="entry name" value="EcKL"/>
    <property type="match status" value="1"/>
</dbReference>
<dbReference type="InterPro" id="IPR015897">
    <property type="entry name" value="CHK_kinase-like"/>
</dbReference>
<dbReference type="EMBL" id="JBBCAQ010000016">
    <property type="protein sequence ID" value="KAK7597940.1"/>
    <property type="molecule type" value="Genomic_DNA"/>
</dbReference>
<dbReference type="SUPFAM" id="SSF56112">
    <property type="entry name" value="Protein kinase-like (PK-like)"/>
    <property type="match status" value="1"/>
</dbReference>
<protein>
    <recommendedName>
        <fullName evidence="1">CHK kinase-like domain-containing protein</fullName>
    </recommendedName>
</protein>
<dbReference type="Proteomes" id="UP001367676">
    <property type="component" value="Unassembled WGS sequence"/>
</dbReference>
<comment type="caution">
    <text evidence="2">The sequence shown here is derived from an EMBL/GenBank/DDBJ whole genome shotgun (WGS) entry which is preliminary data.</text>
</comment>
<dbReference type="InterPro" id="IPR011009">
    <property type="entry name" value="Kinase-like_dom_sf"/>
</dbReference>
<dbReference type="SMART" id="SM00587">
    <property type="entry name" value="CHK"/>
    <property type="match status" value="1"/>
</dbReference>
<proteinExistence type="predicted"/>
<keyword evidence="3" id="KW-1185">Reference proteome</keyword>
<name>A0AAN9TJK8_9HEMI</name>
<reference evidence="2 3" key="1">
    <citation type="submission" date="2024-03" db="EMBL/GenBank/DDBJ databases">
        <title>Adaptation during the transition from Ophiocordyceps entomopathogen to insect associate is accompanied by gene loss and intensified selection.</title>
        <authorList>
            <person name="Ward C.M."/>
            <person name="Onetto C.A."/>
            <person name="Borneman A.R."/>
        </authorList>
    </citation>
    <scope>NUCLEOTIDE SEQUENCE [LARGE SCALE GENOMIC DNA]</scope>
    <source>
        <strain evidence="2">AWRI1</strain>
        <tissue evidence="2">Single Adult Female</tissue>
    </source>
</reference>
<dbReference type="PANTHER" id="PTHR11012:SF56">
    <property type="entry name" value="CHK KINASE-LIKE DOMAIN-CONTAINING PROTEIN-RELATED"/>
    <property type="match status" value="1"/>
</dbReference>
<evidence type="ECO:0000313" key="3">
    <source>
        <dbReference type="Proteomes" id="UP001367676"/>
    </source>
</evidence>
<dbReference type="Gene3D" id="3.90.1200.10">
    <property type="match status" value="1"/>
</dbReference>
<dbReference type="InterPro" id="IPR004119">
    <property type="entry name" value="EcKL"/>
</dbReference>
<organism evidence="2 3">
    <name type="scientific">Parthenolecanium corni</name>
    <dbReference type="NCBI Taxonomy" id="536013"/>
    <lineage>
        <taxon>Eukaryota</taxon>
        <taxon>Metazoa</taxon>
        <taxon>Ecdysozoa</taxon>
        <taxon>Arthropoda</taxon>
        <taxon>Hexapoda</taxon>
        <taxon>Insecta</taxon>
        <taxon>Pterygota</taxon>
        <taxon>Neoptera</taxon>
        <taxon>Paraneoptera</taxon>
        <taxon>Hemiptera</taxon>
        <taxon>Sternorrhyncha</taxon>
        <taxon>Coccoidea</taxon>
        <taxon>Coccidae</taxon>
        <taxon>Parthenolecanium</taxon>
    </lineage>
</organism>
<accession>A0AAN9TJK8</accession>
<gene>
    <name evidence="2" type="ORF">V9T40_014896</name>
</gene>
<dbReference type="PANTHER" id="PTHR11012">
    <property type="entry name" value="PROTEIN KINASE-LIKE DOMAIN-CONTAINING"/>
    <property type="match status" value="1"/>
</dbReference>
<dbReference type="AlphaFoldDB" id="A0AAN9TJK8"/>
<evidence type="ECO:0000313" key="2">
    <source>
        <dbReference type="EMBL" id="KAK7597940.1"/>
    </source>
</evidence>